<reference evidence="4" key="1">
    <citation type="submission" date="2017-02" db="UniProtKB">
        <authorList>
            <consortium name="WormBaseParasite"/>
        </authorList>
    </citation>
    <scope>IDENTIFICATION</scope>
</reference>
<dbReference type="AlphaFoldDB" id="A0A0N4YCY6"/>
<dbReference type="Gene3D" id="3.60.10.10">
    <property type="entry name" value="Endonuclease/exonuclease/phosphatase"/>
    <property type="match status" value="1"/>
</dbReference>
<dbReference type="WBParaSite" id="NBR_0001444701-mRNA-1">
    <property type="protein sequence ID" value="NBR_0001444701-mRNA-1"/>
    <property type="gene ID" value="NBR_0001444701"/>
</dbReference>
<dbReference type="GO" id="GO:0003824">
    <property type="term" value="F:catalytic activity"/>
    <property type="evidence" value="ECO:0007669"/>
    <property type="project" value="InterPro"/>
</dbReference>
<evidence type="ECO:0000313" key="3">
    <source>
        <dbReference type="Proteomes" id="UP000271162"/>
    </source>
</evidence>
<dbReference type="Proteomes" id="UP000271162">
    <property type="component" value="Unassembled WGS sequence"/>
</dbReference>
<accession>A0A0N4YCY6</accession>
<keyword evidence="3" id="KW-1185">Reference proteome</keyword>
<dbReference type="STRING" id="27835.A0A0N4YCY6"/>
<evidence type="ECO:0000313" key="2">
    <source>
        <dbReference type="EMBL" id="VDL78037.1"/>
    </source>
</evidence>
<gene>
    <name evidence="2" type="ORF">NBR_LOCUS14448</name>
</gene>
<organism evidence="4">
    <name type="scientific">Nippostrongylus brasiliensis</name>
    <name type="common">Rat hookworm</name>
    <dbReference type="NCBI Taxonomy" id="27835"/>
    <lineage>
        <taxon>Eukaryota</taxon>
        <taxon>Metazoa</taxon>
        <taxon>Ecdysozoa</taxon>
        <taxon>Nematoda</taxon>
        <taxon>Chromadorea</taxon>
        <taxon>Rhabditida</taxon>
        <taxon>Rhabditina</taxon>
        <taxon>Rhabditomorpha</taxon>
        <taxon>Strongyloidea</taxon>
        <taxon>Heligmosomidae</taxon>
        <taxon>Nippostrongylus</taxon>
    </lineage>
</organism>
<dbReference type="SUPFAM" id="SSF56219">
    <property type="entry name" value="DNase I-like"/>
    <property type="match status" value="1"/>
</dbReference>
<dbReference type="InterPro" id="IPR036691">
    <property type="entry name" value="Endo/exonu/phosph_ase_sf"/>
</dbReference>
<dbReference type="EMBL" id="UYSL01021369">
    <property type="protein sequence ID" value="VDL78037.1"/>
    <property type="molecule type" value="Genomic_DNA"/>
</dbReference>
<evidence type="ECO:0000313" key="4">
    <source>
        <dbReference type="WBParaSite" id="NBR_0001444701-mRNA-1"/>
    </source>
</evidence>
<proteinExistence type="predicted"/>
<name>A0A0N4YCY6_NIPBR</name>
<dbReference type="Pfam" id="PF03372">
    <property type="entry name" value="Exo_endo_phos"/>
    <property type="match status" value="1"/>
</dbReference>
<reference evidence="2 3" key="2">
    <citation type="submission" date="2018-11" db="EMBL/GenBank/DDBJ databases">
        <authorList>
            <consortium name="Pathogen Informatics"/>
        </authorList>
    </citation>
    <scope>NUCLEOTIDE SEQUENCE [LARGE SCALE GENOMIC DNA]</scope>
</reference>
<evidence type="ECO:0000259" key="1">
    <source>
        <dbReference type="Pfam" id="PF03372"/>
    </source>
</evidence>
<dbReference type="InterPro" id="IPR005135">
    <property type="entry name" value="Endo/exonuclease/phosphatase"/>
</dbReference>
<protein>
    <submittedName>
        <fullName evidence="4">Endo/exonuclease/phosphatase domain-containing protein</fullName>
    </submittedName>
</protein>
<dbReference type="PROSITE" id="PS51257">
    <property type="entry name" value="PROKAR_LIPOPROTEIN"/>
    <property type="match status" value="1"/>
</dbReference>
<dbReference type="PANTHER" id="PTHR41349">
    <property type="match status" value="1"/>
</dbReference>
<sequence length="351" mass="39731">MKKKTLEGMLRGFALLFSLIAISCASTGRLRVMTFNIWNSGSHVESGLYKVAKHILIVNPDVVALQEVQRRDVLPTLLQFLGQNWTGLACDDNYPDVAILTRHRLDEKTLTTTNRSIGARIELDTGHFISFWSAHLDYKSFGPYAANNKMVTSVDQILAGEKPLSRAGREQNMLEIQDHPQMVEWLNDSAAVPVILCGDFNSPSHIDWIEETRNEHGNWMVEWPATKIAEEMGFTDAFRELHPNVTEVPGYTWSTVNKFMSDWEFNIPEPQDRIDFVLYKGTGGTLIKKCCALVNINALTRSIAPIESLLYAGSEPLNAMPYHRKNDYPSDHYALVVDFDFLYPPSCRTCN</sequence>
<dbReference type="PANTHER" id="PTHR41349:SF1">
    <property type="entry name" value="PROTEIN CBG08683"/>
    <property type="match status" value="1"/>
</dbReference>
<feature type="domain" description="Endonuclease/exonuclease/phosphatase" evidence="1">
    <location>
        <begin position="33"/>
        <end position="283"/>
    </location>
</feature>
<dbReference type="OMA" id="YTAHLDY"/>